<evidence type="ECO:0000313" key="4">
    <source>
        <dbReference type="Proteomes" id="UP001500620"/>
    </source>
</evidence>
<proteinExistence type="predicted"/>
<organism evidence="3 4">
    <name type="scientific">Dactylosporangium darangshiense</name>
    <dbReference type="NCBI Taxonomy" id="579108"/>
    <lineage>
        <taxon>Bacteria</taxon>
        <taxon>Bacillati</taxon>
        <taxon>Actinomycetota</taxon>
        <taxon>Actinomycetes</taxon>
        <taxon>Micromonosporales</taxon>
        <taxon>Micromonosporaceae</taxon>
        <taxon>Dactylosporangium</taxon>
    </lineage>
</organism>
<evidence type="ECO:0000256" key="1">
    <source>
        <dbReference type="SAM" id="MobiDB-lite"/>
    </source>
</evidence>
<keyword evidence="2" id="KW-1133">Transmembrane helix</keyword>
<gene>
    <name evidence="3" type="ORF">GCM10022255_108640</name>
</gene>
<dbReference type="EMBL" id="BAABAT010000070">
    <property type="protein sequence ID" value="GAA4263503.1"/>
    <property type="molecule type" value="Genomic_DNA"/>
</dbReference>
<reference evidence="4" key="1">
    <citation type="journal article" date="2019" name="Int. J. Syst. Evol. Microbiol.">
        <title>The Global Catalogue of Microorganisms (GCM) 10K type strain sequencing project: providing services to taxonomists for standard genome sequencing and annotation.</title>
        <authorList>
            <consortium name="The Broad Institute Genomics Platform"/>
            <consortium name="The Broad Institute Genome Sequencing Center for Infectious Disease"/>
            <person name="Wu L."/>
            <person name="Ma J."/>
        </authorList>
    </citation>
    <scope>NUCLEOTIDE SEQUENCE [LARGE SCALE GENOMIC DNA]</scope>
    <source>
        <strain evidence="4">JCM 17441</strain>
    </source>
</reference>
<dbReference type="Proteomes" id="UP001500620">
    <property type="component" value="Unassembled WGS sequence"/>
</dbReference>
<dbReference type="RefSeq" id="WP_345142955.1">
    <property type="nucleotide sequence ID" value="NZ_BAABAT010000070.1"/>
</dbReference>
<name>A0ABP8DUM7_9ACTN</name>
<feature type="region of interest" description="Disordered" evidence="1">
    <location>
        <begin position="74"/>
        <end position="125"/>
    </location>
</feature>
<sequence>MDDRKPRGPVWLIAVAGIVAILLIARCGMTTRQSDVTAAAEAAAYELERTPVKGLGITIFDVENALAHGARDYRGRSTAGSIRVTDAGSDQRGDNYEFTNDDGDYPVCLSPDPPTRSRCPAGPAR</sequence>
<evidence type="ECO:0000256" key="2">
    <source>
        <dbReference type="SAM" id="Phobius"/>
    </source>
</evidence>
<protein>
    <submittedName>
        <fullName evidence="3">Uncharacterized protein</fullName>
    </submittedName>
</protein>
<accession>A0ABP8DUM7</accession>
<comment type="caution">
    <text evidence="3">The sequence shown here is derived from an EMBL/GenBank/DDBJ whole genome shotgun (WGS) entry which is preliminary data.</text>
</comment>
<feature type="transmembrane region" description="Helical" evidence="2">
    <location>
        <begin position="6"/>
        <end position="25"/>
    </location>
</feature>
<evidence type="ECO:0000313" key="3">
    <source>
        <dbReference type="EMBL" id="GAA4263503.1"/>
    </source>
</evidence>
<keyword evidence="4" id="KW-1185">Reference proteome</keyword>
<keyword evidence="2" id="KW-0812">Transmembrane</keyword>
<keyword evidence="2" id="KW-0472">Membrane</keyword>